<dbReference type="PANTHER" id="PTHR43899:SF13">
    <property type="entry name" value="RH59310P"/>
    <property type="match status" value="1"/>
</dbReference>
<protein>
    <recommendedName>
        <fullName evidence="5">NAD(P)-binding protein</fullName>
    </recommendedName>
</protein>
<keyword evidence="2" id="KW-0560">Oxidoreductase</keyword>
<comment type="similarity">
    <text evidence="1">Belongs to the short-chain dehydrogenases/reductases (SDR) family.</text>
</comment>
<dbReference type="SUPFAM" id="SSF51735">
    <property type="entry name" value="NAD(P)-binding Rossmann-fold domains"/>
    <property type="match status" value="1"/>
</dbReference>
<organism evidence="3 4">
    <name type="scientific">Rhodofomes roseus</name>
    <dbReference type="NCBI Taxonomy" id="34475"/>
    <lineage>
        <taxon>Eukaryota</taxon>
        <taxon>Fungi</taxon>
        <taxon>Dikarya</taxon>
        <taxon>Basidiomycota</taxon>
        <taxon>Agaricomycotina</taxon>
        <taxon>Agaricomycetes</taxon>
        <taxon>Polyporales</taxon>
        <taxon>Rhodofomes</taxon>
    </lineage>
</organism>
<dbReference type="EMBL" id="SEKV01001314">
    <property type="protein sequence ID" value="TFY50977.1"/>
    <property type="molecule type" value="Genomic_DNA"/>
</dbReference>
<dbReference type="AlphaFoldDB" id="A0A4Y9XNN2"/>
<dbReference type="GO" id="GO:0005783">
    <property type="term" value="C:endoplasmic reticulum"/>
    <property type="evidence" value="ECO:0007669"/>
    <property type="project" value="TreeGrafter"/>
</dbReference>
<sequence>MLFSLVFLVGAIVVANQTFRFLEFLWFYLFRSSSVQKYLRRPAPYAIVTGASDGIGKAVAQELFAKGFNLIIHGRNEEKVRRVVDELKARGSGDVRYFIADAAKSGHDFTQLLKPFADLSVTLVVHNVGGTSLTGGRIDEFSDEELAGFIAWNDLFPLLLTRALLPNLRTTAKDGPVLVQFIGSQAAEASPPTMSVYAATKAFLAALTRGLDNDERLWGTPSGVAFEYLAVGSVATNSNPQNVSRTAPAPEEFGRALVGKIGCGRRRYAPWMMHAIMGWAAGVLPEGLVDQSAAWMVKKVYEGRQKSAKKA</sequence>
<dbReference type="Proteomes" id="UP000298390">
    <property type="component" value="Unassembled WGS sequence"/>
</dbReference>
<evidence type="ECO:0000313" key="4">
    <source>
        <dbReference type="Proteomes" id="UP000298390"/>
    </source>
</evidence>
<evidence type="ECO:0000313" key="3">
    <source>
        <dbReference type="EMBL" id="TFY50977.1"/>
    </source>
</evidence>
<evidence type="ECO:0000256" key="2">
    <source>
        <dbReference type="ARBA" id="ARBA00023002"/>
    </source>
</evidence>
<dbReference type="Pfam" id="PF00106">
    <property type="entry name" value="adh_short"/>
    <property type="match status" value="1"/>
</dbReference>
<name>A0A4Y9XNN2_9APHY</name>
<dbReference type="GO" id="GO:0016491">
    <property type="term" value="F:oxidoreductase activity"/>
    <property type="evidence" value="ECO:0007669"/>
    <property type="project" value="UniProtKB-KW"/>
</dbReference>
<dbReference type="InterPro" id="IPR036291">
    <property type="entry name" value="NAD(P)-bd_dom_sf"/>
</dbReference>
<comment type="caution">
    <text evidence="3">The sequence shown here is derived from an EMBL/GenBank/DDBJ whole genome shotgun (WGS) entry which is preliminary data.</text>
</comment>
<accession>A0A4Y9XNN2</accession>
<dbReference type="PRINTS" id="PR00081">
    <property type="entry name" value="GDHRDH"/>
</dbReference>
<evidence type="ECO:0000256" key="1">
    <source>
        <dbReference type="ARBA" id="ARBA00006484"/>
    </source>
</evidence>
<proteinExistence type="inferred from homology"/>
<reference evidence="3 4" key="1">
    <citation type="submission" date="2019-01" db="EMBL/GenBank/DDBJ databases">
        <title>Genome sequencing of the rare red list fungi Fomitopsis rosea.</title>
        <authorList>
            <person name="Buettner E."/>
            <person name="Kellner H."/>
        </authorList>
    </citation>
    <scope>NUCLEOTIDE SEQUENCE [LARGE SCALE GENOMIC DNA]</scope>
    <source>
        <strain evidence="3 4">DSM 105464</strain>
    </source>
</reference>
<dbReference type="InterPro" id="IPR002347">
    <property type="entry name" value="SDR_fam"/>
</dbReference>
<dbReference type="Gene3D" id="3.40.50.720">
    <property type="entry name" value="NAD(P)-binding Rossmann-like Domain"/>
    <property type="match status" value="1"/>
</dbReference>
<gene>
    <name evidence="3" type="ORF">EVJ58_g10802</name>
</gene>
<dbReference type="STRING" id="34475.A0A4Y9XNN2"/>
<dbReference type="InterPro" id="IPR051019">
    <property type="entry name" value="VLCFA-Steroid_DH"/>
</dbReference>
<evidence type="ECO:0008006" key="5">
    <source>
        <dbReference type="Google" id="ProtNLM"/>
    </source>
</evidence>
<dbReference type="PANTHER" id="PTHR43899">
    <property type="entry name" value="RH59310P"/>
    <property type="match status" value="1"/>
</dbReference>